<dbReference type="Gene3D" id="3.30.460.10">
    <property type="entry name" value="Beta Polymerase, domain 2"/>
    <property type="match status" value="1"/>
</dbReference>
<protein>
    <recommendedName>
        <fullName evidence="3">GrpB family protein</fullName>
    </recommendedName>
</protein>
<dbReference type="EMBL" id="CAJEWD010000006">
    <property type="protein sequence ID" value="CAD2075316.1"/>
    <property type="molecule type" value="Genomic_DNA"/>
</dbReference>
<dbReference type="Pfam" id="PF04229">
    <property type="entry name" value="GrpB"/>
    <property type="match status" value="1"/>
</dbReference>
<evidence type="ECO:0008006" key="3">
    <source>
        <dbReference type="Google" id="ProtNLM"/>
    </source>
</evidence>
<comment type="caution">
    <text evidence="1">The sequence shown here is derived from an EMBL/GenBank/DDBJ whole genome shotgun (WGS) entry which is preliminary data.</text>
</comment>
<dbReference type="InterPro" id="IPR007344">
    <property type="entry name" value="GrpB/CoaE"/>
</dbReference>
<dbReference type="SUPFAM" id="SSF81301">
    <property type="entry name" value="Nucleotidyltransferase"/>
    <property type="match status" value="1"/>
</dbReference>
<dbReference type="PANTHER" id="PTHR34822:SF1">
    <property type="entry name" value="GRPB FAMILY PROTEIN"/>
    <property type="match status" value="1"/>
</dbReference>
<reference evidence="1 2" key="1">
    <citation type="submission" date="2020-07" db="EMBL/GenBank/DDBJ databases">
        <authorList>
            <person name="Criscuolo A."/>
        </authorList>
    </citation>
    <scope>NUCLEOTIDE SEQUENCE [LARGE SCALE GENOMIC DNA]</scope>
    <source>
        <strain evidence="1">CIP111649</strain>
    </source>
</reference>
<gene>
    <name evidence="1" type="ORF">JEODO184_00823</name>
</gene>
<keyword evidence="2" id="KW-1185">Reference proteome</keyword>
<sequence>MTMKNLRTNIKELYIKQAFEILNFFKSIIIEVHHIGSSTIKNSPFQADLDILFIVKSYDDVKSLSDILIAEGYREVSNYSDYFRDEMVISNKVDGLNINLIFISNSSFKKEEILSCTECISSDNSYSMEFKNLKRSYMKKEISALNYQDKKYRLFQLIKQEGDRLTIV</sequence>
<evidence type="ECO:0000313" key="2">
    <source>
        <dbReference type="Proteomes" id="UP000589351"/>
    </source>
</evidence>
<accession>A0A6V7RC62</accession>
<organism evidence="1 2">
    <name type="scientific">Jeotgalicoccus meleagridis</name>
    <dbReference type="NCBI Taxonomy" id="2759181"/>
    <lineage>
        <taxon>Bacteria</taxon>
        <taxon>Bacillati</taxon>
        <taxon>Bacillota</taxon>
        <taxon>Bacilli</taxon>
        <taxon>Bacillales</taxon>
        <taxon>Staphylococcaceae</taxon>
        <taxon>Jeotgalicoccus</taxon>
    </lineage>
</organism>
<dbReference type="InterPro" id="IPR043519">
    <property type="entry name" value="NT_sf"/>
</dbReference>
<evidence type="ECO:0000313" key="1">
    <source>
        <dbReference type="EMBL" id="CAD2075316.1"/>
    </source>
</evidence>
<dbReference type="PANTHER" id="PTHR34822">
    <property type="entry name" value="GRPB DOMAIN PROTEIN (AFU_ORTHOLOGUE AFUA_1G01530)"/>
    <property type="match status" value="1"/>
</dbReference>
<dbReference type="Proteomes" id="UP000589351">
    <property type="component" value="Unassembled WGS sequence"/>
</dbReference>
<proteinExistence type="predicted"/>
<name>A0A6V7RC62_9STAP</name>
<dbReference type="AlphaFoldDB" id="A0A6V7RC62"/>